<protein>
    <submittedName>
        <fullName evidence="1">Uncharacterized protein</fullName>
    </submittedName>
</protein>
<sequence>MTTHTSTILSMYDNLNEDVQKIILSYAGIISNDVFRICLSKNSKLTNKEHFKQFYTIVRVKLFENNLEALLMYIRWINRVDANFIFNHFLVIIYPSVNINLKLKYKGRTFSTLRDYINTLQQHYNSRKCKTINY</sequence>
<proteinExistence type="predicted"/>
<accession>A0A6C0JAH1</accession>
<name>A0A6C0JAH1_9ZZZZ</name>
<dbReference type="AlphaFoldDB" id="A0A6C0JAH1"/>
<dbReference type="EMBL" id="MN740361">
    <property type="protein sequence ID" value="QHU02652.1"/>
    <property type="molecule type" value="Genomic_DNA"/>
</dbReference>
<reference evidence="1" key="1">
    <citation type="journal article" date="2020" name="Nature">
        <title>Giant virus diversity and host interactions through global metagenomics.</title>
        <authorList>
            <person name="Schulz F."/>
            <person name="Roux S."/>
            <person name="Paez-Espino D."/>
            <person name="Jungbluth S."/>
            <person name="Walsh D.A."/>
            <person name="Denef V.J."/>
            <person name="McMahon K.D."/>
            <person name="Konstantinidis K.T."/>
            <person name="Eloe-Fadrosh E.A."/>
            <person name="Kyrpides N.C."/>
            <person name="Woyke T."/>
        </authorList>
    </citation>
    <scope>NUCLEOTIDE SEQUENCE</scope>
    <source>
        <strain evidence="1">GVMAG-M-3300025880-76</strain>
    </source>
</reference>
<evidence type="ECO:0000313" key="1">
    <source>
        <dbReference type="EMBL" id="QHU02652.1"/>
    </source>
</evidence>
<organism evidence="1">
    <name type="scientific">viral metagenome</name>
    <dbReference type="NCBI Taxonomy" id="1070528"/>
    <lineage>
        <taxon>unclassified sequences</taxon>
        <taxon>metagenomes</taxon>
        <taxon>organismal metagenomes</taxon>
    </lineage>
</organism>